<keyword evidence="2" id="KW-1185">Reference proteome</keyword>
<dbReference type="Pfam" id="PF07485">
    <property type="entry name" value="DUF1529"/>
    <property type="match status" value="2"/>
</dbReference>
<proteinExistence type="predicted"/>
<protein>
    <submittedName>
        <fullName evidence="1">Domain of Uncharacterized Function (DUF1259)</fullName>
    </submittedName>
</protein>
<sequence length="304" mass="33462">MIRNITILLFCSCFSISAYSTSEKLSKVGLDPAKIEKITGAKGQLDLKENVFKVSVPRSDLKVTINGVKFTPAMGLTSWAAFKQVDNHVMVMGDLVLTEDQVNPVMSTALANGLNVTALHNHFFWETPRVMFMHIEGMDKADKLADAVGKVFAMMKTTSTETNNLPQADLDPTKTTLDPSKIDIILGEKGILKDGVYKVVFGRNAKMDGYQIGNAMGVNTWAAFVGSDNLAVVDGDFAMHESELQQVLKTLRNAGIYIVAIHQHMTGEQPRFIFLHYYAIGNTETLAKALRAALDITKEQNETK</sequence>
<organism evidence="1 2">
    <name type="scientific">Fluoribacter dumoffii</name>
    <dbReference type="NCBI Taxonomy" id="463"/>
    <lineage>
        <taxon>Bacteria</taxon>
        <taxon>Pseudomonadati</taxon>
        <taxon>Pseudomonadota</taxon>
        <taxon>Gammaproteobacteria</taxon>
        <taxon>Legionellales</taxon>
        <taxon>Legionellaceae</taxon>
        <taxon>Fluoribacter</taxon>
    </lineage>
</organism>
<dbReference type="Proteomes" id="UP000254554">
    <property type="component" value="Unassembled WGS sequence"/>
</dbReference>
<dbReference type="OrthoDB" id="4687120at2"/>
<name>A0A377ITQ0_9GAMM</name>
<accession>A0A377ITQ0</accession>
<evidence type="ECO:0000313" key="1">
    <source>
        <dbReference type="EMBL" id="STO91560.1"/>
    </source>
</evidence>
<dbReference type="InterPro" id="IPR011094">
    <property type="entry name" value="Uncharacterised_LppY/LpqO"/>
</dbReference>
<dbReference type="AlphaFoldDB" id="A0A377ITQ0"/>
<dbReference type="RefSeq" id="WP_058393332.1">
    <property type="nucleotide sequence ID" value="NZ_UGGT01000002.1"/>
</dbReference>
<reference evidence="1 2" key="1">
    <citation type="submission" date="2018-06" db="EMBL/GenBank/DDBJ databases">
        <authorList>
            <consortium name="Pathogen Informatics"/>
            <person name="Doyle S."/>
        </authorList>
    </citation>
    <scope>NUCLEOTIDE SEQUENCE [LARGE SCALE GENOMIC DNA]</scope>
    <source>
        <strain evidence="1 2">NCTC11370</strain>
    </source>
</reference>
<dbReference type="EMBL" id="UGGT01000002">
    <property type="protein sequence ID" value="STO91560.1"/>
    <property type="molecule type" value="Genomic_DNA"/>
</dbReference>
<gene>
    <name evidence="1" type="ORF">NCTC11370_03538</name>
</gene>
<evidence type="ECO:0000313" key="2">
    <source>
        <dbReference type="Proteomes" id="UP000254554"/>
    </source>
</evidence>